<feature type="domain" description="Glutaredoxin" evidence="4">
    <location>
        <begin position="174"/>
        <end position="239"/>
    </location>
</feature>
<sequence length="354" mass="38380">MPSPRQLRLVMTATLVTVVLIMFFTSGMPRQRDNAGSIQDFYHKTVQAMDGKSPRGQAVLNSQTGEKAGQIPADKDADGDVDADDMEMARQMQERLKAAEQQAKDKANEKGGLRPDPPSNVIGVGSSADGQHKKGKGHGANDGVADPGTDDSEESAEQHQAEVELNAILKKSPVIIFSKTYCPYSKRAKGVLLDKYSITPDPFVVELDEHPLGPLLQEQLLQTTGRRTVPNIMINGVSIGGADDIIQLDNDDELVKKVVNLGGKRVEIAERSDTTSVLSETTTAGSYAKEPSPAGKQQQAQEQRRGLRRRARDLVADMGRPPTRRHDAKMGKATKRYDDMGMLGAIITAKAGKI</sequence>
<feature type="transmembrane region" description="Helical" evidence="3">
    <location>
        <begin position="6"/>
        <end position="24"/>
    </location>
</feature>
<feature type="compositionally biased region" description="Polar residues" evidence="2">
    <location>
        <begin position="274"/>
        <end position="285"/>
    </location>
</feature>
<feature type="region of interest" description="Disordered" evidence="2">
    <location>
        <begin position="273"/>
        <end position="331"/>
    </location>
</feature>
<dbReference type="OMA" id="FYHKTMD"/>
<evidence type="ECO:0000256" key="1">
    <source>
        <dbReference type="ARBA" id="ARBA00009630"/>
    </source>
</evidence>
<keyword evidence="3" id="KW-0812">Transmembrane</keyword>
<evidence type="ECO:0000259" key="4">
    <source>
        <dbReference type="Pfam" id="PF00462"/>
    </source>
</evidence>
<feature type="compositionally biased region" description="Basic and acidic residues" evidence="2">
    <location>
        <begin position="94"/>
        <end position="113"/>
    </location>
</feature>
<dbReference type="FunFam" id="3.40.30.10:FF:000093">
    <property type="entry name" value="Glutaredoxin 2"/>
    <property type="match status" value="1"/>
</dbReference>
<evidence type="ECO:0000313" key="5">
    <source>
        <dbReference type="EMBL" id="KFA64149.1"/>
    </source>
</evidence>
<dbReference type="GO" id="GO:0034599">
    <property type="term" value="P:cellular response to oxidative stress"/>
    <property type="evidence" value="ECO:0007669"/>
    <property type="project" value="TreeGrafter"/>
</dbReference>
<dbReference type="InterPro" id="IPR018247">
    <property type="entry name" value="EF_Hand_1_Ca_BS"/>
</dbReference>
<keyword evidence="3" id="KW-0472">Membrane</keyword>
<dbReference type="Gene3D" id="3.40.30.10">
    <property type="entry name" value="Glutaredoxin"/>
    <property type="match status" value="1"/>
</dbReference>
<name>A0A084QJL4_STAC4</name>
<gene>
    <name evidence="5" type="ORF">S40285_00884</name>
</gene>
<dbReference type="PRINTS" id="PR00160">
    <property type="entry name" value="GLUTAREDOXIN"/>
</dbReference>
<dbReference type="SUPFAM" id="SSF52833">
    <property type="entry name" value="Thioredoxin-like"/>
    <property type="match status" value="1"/>
</dbReference>
<dbReference type="PROSITE" id="PS51354">
    <property type="entry name" value="GLUTAREDOXIN_2"/>
    <property type="match status" value="1"/>
</dbReference>
<dbReference type="GO" id="GO:0004362">
    <property type="term" value="F:glutathione-disulfide reductase (NADPH) activity"/>
    <property type="evidence" value="ECO:0007669"/>
    <property type="project" value="UniProtKB-ARBA"/>
</dbReference>
<dbReference type="CDD" id="cd03419">
    <property type="entry name" value="GRX_GRXh_1_2_like"/>
    <property type="match status" value="1"/>
</dbReference>
<dbReference type="InterPro" id="IPR002109">
    <property type="entry name" value="Glutaredoxin"/>
</dbReference>
<dbReference type="HOGENOM" id="CLU_026126_0_0_1"/>
<evidence type="ECO:0000256" key="2">
    <source>
        <dbReference type="SAM" id="MobiDB-lite"/>
    </source>
</evidence>
<dbReference type="GO" id="GO:0005796">
    <property type="term" value="C:Golgi lumen"/>
    <property type="evidence" value="ECO:0007669"/>
    <property type="project" value="TreeGrafter"/>
</dbReference>
<dbReference type="STRING" id="1283841.A0A084QJL4"/>
<dbReference type="NCBIfam" id="TIGR02180">
    <property type="entry name" value="GRX_euk"/>
    <property type="match status" value="1"/>
</dbReference>
<dbReference type="PROSITE" id="PS00018">
    <property type="entry name" value="EF_HAND_1"/>
    <property type="match status" value="1"/>
</dbReference>
<dbReference type="InterPro" id="IPR014025">
    <property type="entry name" value="Glutaredoxin_subgr"/>
</dbReference>
<feature type="region of interest" description="Disordered" evidence="2">
    <location>
        <begin position="49"/>
        <end position="81"/>
    </location>
</feature>
<organism evidence="5 6">
    <name type="scientific">Stachybotrys chlorohalonatus (strain IBT 40285)</name>
    <dbReference type="NCBI Taxonomy" id="1283841"/>
    <lineage>
        <taxon>Eukaryota</taxon>
        <taxon>Fungi</taxon>
        <taxon>Dikarya</taxon>
        <taxon>Ascomycota</taxon>
        <taxon>Pezizomycotina</taxon>
        <taxon>Sordariomycetes</taxon>
        <taxon>Hypocreomycetidae</taxon>
        <taxon>Hypocreales</taxon>
        <taxon>Stachybotryaceae</taxon>
        <taxon>Stachybotrys</taxon>
    </lineage>
</organism>
<feature type="region of interest" description="Disordered" evidence="2">
    <location>
        <begin position="94"/>
        <end position="160"/>
    </location>
</feature>
<dbReference type="InParanoid" id="A0A084QJL4"/>
<dbReference type="GO" id="GO:0000324">
    <property type="term" value="C:fungal-type vacuole"/>
    <property type="evidence" value="ECO:0007669"/>
    <property type="project" value="TreeGrafter"/>
</dbReference>
<dbReference type="AlphaFoldDB" id="A0A084QJL4"/>
<dbReference type="GO" id="GO:0005801">
    <property type="term" value="C:cis-Golgi network"/>
    <property type="evidence" value="ECO:0007669"/>
    <property type="project" value="UniProtKB-ARBA"/>
</dbReference>
<dbReference type="EMBL" id="KL660698">
    <property type="protein sequence ID" value="KFA64149.1"/>
    <property type="molecule type" value="Genomic_DNA"/>
</dbReference>
<evidence type="ECO:0000256" key="3">
    <source>
        <dbReference type="SAM" id="Phobius"/>
    </source>
</evidence>
<keyword evidence="3" id="KW-1133">Transmembrane helix</keyword>
<keyword evidence="6" id="KW-1185">Reference proteome</keyword>
<dbReference type="PANTHER" id="PTHR45694:SF5">
    <property type="entry name" value="GLUTAREDOXIN 2"/>
    <property type="match status" value="1"/>
</dbReference>
<dbReference type="PANTHER" id="PTHR45694">
    <property type="entry name" value="GLUTAREDOXIN 2"/>
    <property type="match status" value="1"/>
</dbReference>
<protein>
    <recommendedName>
        <fullName evidence="4">Glutaredoxin domain-containing protein</fullName>
    </recommendedName>
</protein>
<reference evidence="5 6" key="1">
    <citation type="journal article" date="2014" name="BMC Genomics">
        <title>Comparative genome sequencing reveals chemotype-specific gene clusters in the toxigenic black mold Stachybotrys.</title>
        <authorList>
            <person name="Semeiks J."/>
            <person name="Borek D."/>
            <person name="Otwinowski Z."/>
            <person name="Grishin N.V."/>
        </authorList>
    </citation>
    <scope>NUCLEOTIDE SEQUENCE [LARGE SCALE GENOMIC DNA]</scope>
    <source>
        <strain evidence="5 6">IBT 40285</strain>
    </source>
</reference>
<accession>A0A084QJL4</accession>
<comment type="similarity">
    <text evidence="1">Belongs to the glutaredoxin family. Monothiol subfamily.</text>
</comment>
<dbReference type="Proteomes" id="UP000028524">
    <property type="component" value="Unassembled WGS sequence"/>
</dbReference>
<dbReference type="InterPro" id="IPR011899">
    <property type="entry name" value="Glutaredoxin_euk/vir"/>
</dbReference>
<proteinExistence type="inferred from homology"/>
<dbReference type="InterPro" id="IPR036249">
    <property type="entry name" value="Thioredoxin-like_sf"/>
</dbReference>
<dbReference type="OrthoDB" id="423313at2759"/>
<dbReference type="Pfam" id="PF00462">
    <property type="entry name" value="Glutaredoxin"/>
    <property type="match status" value="1"/>
</dbReference>
<evidence type="ECO:0000313" key="6">
    <source>
        <dbReference type="Proteomes" id="UP000028524"/>
    </source>
</evidence>